<dbReference type="OrthoDB" id="10469073at2759"/>
<gene>
    <name evidence="1" type="ORF">PHATRDRAFT_48533</name>
</gene>
<protein>
    <submittedName>
        <fullName evidence="1">Uncharacterized protein</fullName>
    </submittedName>
</protein>
<keyword evidence="2" id="KW-1185">Reference proteome</keyword>
<dbReference type="GeneID" id="7194776"/>
<dbReference type="AlphaFoldDB" id="B7G7K9"/>
<reference evidence="2" key="2">
    <citation type="submission" date="2008-08" db="EMBL/GenBank/DDBJ databases">
        <authorList>
            <consortium name="Diatom Consortium"/>
            <person name="Grigoriev I."/>
            <person name="Grimwood J."/>
            <person name="Kuo A."/>
            <person name="Otillar R.P."/>
            <person name="Salamov A."/>
            <person name="Detter J.C."/>
            <person name="Lindquist E."/>
            <person name="Shapiro H."/>
            <person name="Lucas S."/>
            <person name="Glavina del Rio T."/>
            <person name="Pitluck S."/>
            <person name="Rokhsar D."/>
            <person name="Bowler C."/>
        </authorList>
    </citation>
    <scope>GENOME REANNOTATION</scope>
    <source>
        <strain evidence="2">CCAP 1055/1</strain>
    </source>
</reference>
<dbReference type="RefSeq" id="XP_002183161.1">
    <property type="nucleotide sequence ID" value="XM_002183125.1"/>
</dbReference>
<name>B7G7K9_PHATC</name>
<evidence type="ECO:0000313" key="1">
    <source>
        <dbReference type="EMBL" id="EEC45379.1"/>
    </source>
</evidence>
<evidence type="ECO:0000313" key="2">
    <source>
        <dbReference type="Proteomes" id="UP000000759"/>
    </source>
</evidence>
<proteinExistence type="predicted"/>
<organism evidence="1 2">
    <name type="scientific">Phaeodactylum tricornutum (strain CCAP 1055/1)</name>
    <dbReference type="NCBI Taxonomy" id="556484"/>
    <lineage>
        <taxon>Eukaryota</taxon>
        <taxon>Sar</taxon>
        <taxon>Stramenopiles</taxon>
        <taxon>Ochrophyta</taxon>
        <taxon>Bacillariophyta</taxon>
        <taxon>Bacillariophyceae</taxon>
        <taxon>Bacillariophycidae</taxon>
        <taxon>Naviculales</taxon>
        <taxon>Phaeodactylaceae</taxon>
        <taxon>Phaeodactylum</taxon>
    </lineage>
</organism>
<dbReference type="InParanoid" id="B7G7K9"/>
<dbReference type="KEGG" id="pti:PHATRDRAFT_48533"/>
<sequence>MTAKSLILFHVNPLYGLKASDFLNDTTNSVFQIVLQEGHFELKNLIDKTEENKPFVSSSFDGVLAAAHTVVISDSMFTENSFLIETENFLREGLPSLVKYYEAGGNVMVHCAEGVYEIGNLLSASFGTKWQLGAIESTKCIPTSKGLELLGIEPFEAYLSGKVHFMKTSPDEGIVAYNMYKNKEEFFNENDLDPDEPEDDAEESWQRYLQQYEHQHAVAFYKGGNGMIIWNGDRGQNTEMQGVFMKLLQLSSKE</sequence>
<dbReference type="EMBL" id="CM000620">
    <property type="protein sequence ID" value="EEC45379.1"/>
    <property type="molecule type" value="Genomic_DNA"/>
</dbReference>
<dbReference type="PaxDb" id="2850-Phatr48533"/>
<dbReference type="HOGENOM" id="CLU_886985_0_0_1"/>
<dbReference type="Proteomes" id="UP000000759">
    <property type="component" value="Chromosome 18"/>
</dbReference>
<accession>B7G7K9</accession>
<reference evidence="1 2" key="1">
    <citation type="journal article" date="2008" name="Nature">
        <title>The Phaeodactylum genome reveals the evolutionary history of diatom genomes.</title>
        <authorList>
            <person name="Bowler C."/>
            <person name="Allen A.E."/>
            <person name="Badger J.H."/>
            <person name="Grimwood J."/>
            <person name="Jabbari K."/>
            <person name="Kuo A."/>
            <person name="Maheswari U."/>
            <person name="Martens C."/>
            <person name="Maumus F."/>
            <person name="Otillar R.P."/>
            <person name="Rayko E."/>
            <person name="Salamov A."/>
            <person name="Vandepoele K."/>
            <person name="Beszteri B."/>
            <person name="Gruber A."/>
            <person name="Heijde M."/>
            <person name="Katinka M."/>
            <person name="Mock T."/>
            <person name="Valentin K."/>
            <person name="Verret F."/>
            <person name="Berges J.A."/>
            <person name="Brownlee C."/>
            <person name="Cadoret J.P."/>
            <person name="Chiovitti A."/>
            <person name="Choi C.J."/>
            <person name="Coesel S."/>
            <person name="De Martino A."/>
            <person name="Detter J.C."/>
            <person name="Durkin C."/>
            <person name="Falciatore A."/>
            <person name="Fournet J."/>
            <person name="Haruta M."/>
            <person name="Huysman M.J."/>
            <person name="Jenkins B.D."/>
            <person name="Jiroutova K."/>
            <person name="Jorgensen R.E."/>
            <person name="Joubert Y."/>
            <person name="Kaplan A."/>
            <person name="Kroger N."/>
            <person name="Kroth P.G."/>
            <person name="La Roche J."/>
            <person name="Lindquist E."/>
            <person name="Lommer M."/>
            <person name="Martin-Jezequel V."/>
            <person name="Lopez P.J."/>
            <person name="Lucas S."/>
            <person name="Mangogna M."/>
            <person name="McGinnis K."/>
            <person name="Medlin L.K."/>
            <person name="Montsant A."/>
            <person name="Oudot-Le Secq M.P."/>
            <person name="Napoli C."/>
            <person name="Obornik M."/>
            <person name="Parker M.S."/>
            <person name="Petit J.L."/>
            <person name="Porcel B.M."/>
            <person name="Poulsen N."/>
            <person name="Robison M."/>
            <person name="Rychlewski L."/>
            <person name="Rynearson T.A."/>
            <person name="Schmutz J."/>
            <person name="Shapiro H."/>
            <person name="Siaut M."/>
            <person name="Stanley M."/>
            <person name="Sussman M.R."/>
            <person name="Taylor A.R."/>
            <person name="Vardi A."/>
            <person name="von Dassow P."/>
            <person name="Vyverman W."/>
            <person name="Willis A."/>
            <person name="Wyrwicz L.S."/>
            <person name="Rokhsar D.S."/>
            <person name="Weissenbach J."/>
            <person name="Armbrust E.V."/>
            <person name="Green B.R."/>
            <person name="Van de Peer Y."/>
            <person name="Grigoriev I.V."/>
        </authorList>
    </citation>
    <scope>NUCLEOTIDE SEQUENCE [LARGE SCALE GENOMIC DNA]</scope>
    <source>
        <strain evidence="1 2">CCAP 1055/1</strain>
    </source>
</reference>